<keyword evidence="4 9" id="KW-0378">Hydrolase</keyword>
<dbReference type="InterPro" id="IPR017853">
    <property type="entry name" value="GH"/>
</dbReference>
<evidence type="ECO:0000256" key="3">
    <source>
        <dbReference type="ARBA" id="ARBA00012663"/>
    </source>
</evidence>
<dbReference type="Gene3D" id="3.20.20.80">
    <property type="entry name" value="Glycosidases"/>
    <property type="match status" value="1"/>
</dbReference>
<dbReference type="OrthoDB" id="9763537at2"/>
<dbReference type="Pfam" id="PF00728">
    <property type="entry name" value="Glyco_hydro_20"/>
    <property type="match status" value="1"/>
</dbReference>
<sequence>MKSYLFLGILCFCLFNCKQENSKKTPIPPNIIPIPLEQELKEGTFNLTKDTNVSGETRFHSVIRYLRSYLDDQLQLHSNTTTAQNEIKFVTDTNITDNEGYSLDINENSIIIGSKTSKGAFYAVQTLLQLIPVVNNGEEIPIQCIKIKDKPRFQYRGMHLDVARHYFSVAFIKKYIDLIASLKYNTFHWHLTEDQGWRIEIKKYPKLQEIAAYRDETLIGHYNDQPQKFDGKKYGGYYTQKEIKDIVAYASERFVTIIPEIEMPGHSQAAIAAYPELGCTDTPVKVATTWGVFDEVYCPTETTFKFLEDVVDEVVDLFPGKYIHIGGDEAPKTKWKTSEFCQQFIKEKNLKDEHGLQSYFITRMEKYINSKGKQIIGWDEILEGGLAPNATVMSWRGVEGAVKAAKKKHNVILTPTSHCYFDYYQSENENEPLAIGGYLPLEKVYHFNPIPEDLTKEEEKYVLGAQGNVWTEYMKTPEKVEYMVFPRAVALSEVLWSSENQKKYVNFTSRLRYFQQRFNHIGVNYANHIYEINGNLIDRNGKLTYRLSTANNEEILYTIDGSVPIYKQSSLYKNPIDIKKTTHLKALVFDKNGNKISPLFSTKINLHKAVGKKITLNTEPNPSYNAGGSKALINGVSGSNKRYGDKEWLGFFGKDVNVSIDLDTLTPINSIKIRFHNGNGQWIYAPKKIKFDFVGTEQVKKHDFISIQNRDSLLCNVHVKFNNIKASKVYIDIPNYGIIPEGKQGAGYKAWTFIDEIIIN</sequence>
<comment type="catalytic activity">
    <reaction evidence="1">
        <text>Hydrolysis of terminal non-reducing N-acetyl-D-hexosamine residues in N-acetyl-beta-D-hexosaminides.</text>
        <dbReference type="EC" id="3.2.1.52"/>
    </reaction>
</comment>
<dbReference type="RefSeq" id="WP_095071398.1">
    <property type="nucleotide sequence ID" value="NZ_LT899436.1"/>
</dbReference>
<name>A0A238UAE9_9FLAO</name>
<dbReference type="SUPFAM" id="SSF55545">
    <property type="entry name" value="beta-N-acetylhexosaminidase-like domain"/>
    <property type="match status" value="1"/>
</dbReference>
<reference evidence="9 10" key="1">
    <citation type="submission" date="2017-07" db="EMBL/GenBank/DDBJ databases">
        <authorList>
            <person name="Sun Z.S."/>
            <person name="Albrecht U."/>
            <person name="Echele G."/>
            <person name="Lee C.C."/>
        </authorList>
    </citation>
    <scope>NUCLEOTIDE SEQUENCE [LARGE SCALE GENOMIC DNA]</scope>
    <source>
        <strain evidence="10">type strain: KCTC 22618</strain>
    </source>
</reference>
<evidence type="ECO:0000256" key="1">
    <source>
        <dbReference type="ARBA" id="ARBA00001231"/>
    </source>
</evidence>
<feature type="domain" description="Glycoside hydrolase family 20 catalytic" evidence="7">
    <location>
        <begin position="153"/>
        <end position="498"/>
    </location>
</feature>
<dbReference type="PANTHER" id="PTHR22600:SF57">
    <property type="entry name" value="BETA-N-ACETYLHEXOSAMINIDASE"/>
    <property type="match status" value="1"/>
</dbReference>
<accession>A0A238UAE9</accession>
<dbReference type="AlphaFoldDB" id="A0A238UAE9"/>
<protein>
    <recommendedName>
        <fullName evidence="3">beta-N-acetylhexosaminidase</fullName>
        <ecNumber evidence="3">3.2.1.52</ecNumber>
    </recommendedName>
</protein>
<evidence type="ECO:0000259" key="8">
    <source>
        <dbReference type="Pfam" id="PF02838"/>
    </source>
</evidence>
<evidence type="ECO:0000259" key="7">
    <source>
        <dbReference type="Pfam" id="PF00728"/>
    </source>
</evidence>
<evidence type="ECO:0000256" key="2">
    <source>
        <dbReference type="ARBA" id="ARBA00006285"/>
    </source>
</evidence>
<organism evidence="9 10">
    <name type="scientific">Tenacibaculum jejuense</name>
    <dbReference type="NCBI Taxonomy" id="584609"/>
    <lineage>
        <taxon>Bacteria</taxon>
        <taxon>Pseudomonadati</taxon>
        <taxon>Bacteroidota</taxon>
        <taxon>Flavobacteriia</taxon>
        <taxon>Flavobacteriales</taxon>
        <taxon>Flavobacteriaceae</taxon>
        <taxon>Tenacibaculum</taxon>
    </lineage>
</organism>
<gene>
    <name evidence="9" type="primary">nahA</name>
    <name evidence="9" type="ORF">TJEJU_1839</name>
</gene>
<evidence type="ECO:0000313" key="10">
    <source>
        <dbReference type="Proteomes" id="UP000215214"/>
    </source>
</evidence>
<dbReference type="GO" id="GO:0030203">
    <property type="term" value="P:glycosaminoglycan metabolic process"/>
    <property type="evidence" value="ECO:0007669"/>
    <property type="project" value="TreeGrafter"/>
</dbReference>
<evidence type="ECO:0000313" key="9">
    <source>
        <dbReference type="EMBL" id="SNR15548.1"/>
    </source>
</evidence>
<dbReference type="PANTHER" id="PTHR22600">
    <property type="entry name" value="BETA-HEXOSAMINIDASE"/>
    <property type="match status" value="1"/>
</dbReference>
<dbReference type="KEGG" id="tje:TJEJU_1839"/>
<dbReference type="CDD" id="cd06563">
    <property type="entry name" value="GH20_chitobiase-like"/>
    <property type="match status" value="1"/>
</dbReference>
<comment type="similarity">
    <text evidence="2">Belongs to the glycosyl hydrolase 20 family.</text>
</comment>
<dbReference type="GO" id="GO:0016020">
    <property type="term" value="C:membrane"/>
    <property type="evidence" value="ECO:0007669"/>
    <property type="project" value="TreeGrafter"/>
</dbReference>
<evidence type="ECO:0000256" key="6">
    <source>
        <dbReference type="PIRSR" id="PIRSR625705-1"/>
    </source>
</evidence>
<dbReference type="Pfam" id="PF02838">
    <property type="entry name" value="Glyco_hydro_20b"/>
    <property type="match status" value="1"/>
</dbReference>
<evidence type="ECO:0000256" key="5">
    <source>
        <dbReference type="ARBA" id="ARBA00023295"/>
    </source>
</evidence>
<evidence type="ECO:0000256" key="4">
    <source>
        <dbReference type="ARBA" id="ARBA00022801"/>
    </source>
</evidence>
<proteinExistence type="inferred from homology"/>
<dbReference type="SUPFAM" id="SSF51445">
    <property type="entry name" value="(Trans)glycosidases"/>
    <property type="match status" value="1"/>
</dbReference>
<dbReference type="Gene3D" id="3.30.379.10">
    <property type="entry name" value="Chitobiase/beta-hexosaminidase domain 2-like"/>
    <property type="match status" value="1"/>
</dbReference>
<dbReference type="InterPro" id="IPR025705">
    <property type="entry name" value="Beta_hexosaminidase_sua/sub"/>
</dbReference>
<dbReference type="EC" id="3.2.1.52" evidence="3"/>
<dbReference type="GO" id="GO:0004563">
    <property type="term" value="F:beta-N-acetylhexosaminidase activity"/>
    <property type="evidence" value="ECO:0007669"/>
    <property type="project" value="UniProtKB-EC"/>
</dbReference>
<feature type="active site" description="Proton donor" evidence="6">
    <location>
        <position position="329"/>
    </location>
</feature>
<feature type="domain" description="Beta-hexosaminidase bacterial type N-terminal" evidence="8">
    <location>
        <begin position="29"/>
        <end position="149"/>
    </location>
</feature>
<dbReference type="Proteomes" id="UP000215214">
    <property type="component" value="Chromosome TJEJU"/>
</dbReference>
<dbReference type="GO" id="GO:0005975">
    <property type="term" value="P:carbohydrate metabolic process"/>
    <property type="evidence" value="ECO:0007669"/>
    <property type="project" value="InterPro"/>
</dbReference>
<keyword evidence="10" id="KW-1185">Reference proteome</keyword>
<dbReference type="InterPro" id="IPR026876">
    <property type="entry name" value="Fn3_assoc_repeat"/>
</dbReference>
<dbReference type="EMBL" id="LT899436">
    <property type="protein sequence ID" value="SNR15548.1"/>
    <property type="molecule type" value="Genomic_DNA"/>
</dbReference>
<dbReference type="Pfam" id="PF13287">
    <property type="entry name" value="Fn3_assoc"/>
    <property type="match status" value="1"/>
</dbReference>
<dbReference type="InterPro" id="IPR015883">
    <property type="entry name" value="Glyco_hydro_20_cat"/>
</dbReference>
<dbReference type="PRINTS" id="PR00738">
    <property type="entry name" value="GLHYDRLASE20"/>
</dbReference>
<dbReference type="InterPro" id="IPR029018">
    <property type="entry name" value="Hex-like_dom2"/>
</dbReference>
<dbReference type="InterPro" id="IPR015882">
    <property type="entry name" value="HEX_bac_N"/>
</dbReference>
<keyword evidence="5 9" id="KW-0326">Glycosidase</keyword>